<dbReference type="AlphaFoldDB" id="A0ABD0NU74"/>
<name>A0ABD0NU74_CIRMR</name>
<feature type="region of interest" description="Disordered" evidence="1">
    <location>
        <begin position="14"/>
        <end position="54"/>
    </location>
</feature>
<gene>
    <name evidence="2" type="ORF">M9458_041045</name>
</gene>
<protein>
    <submittedName>
        <fullName evidence="2">Uncharacterized protein</fullName>
    </submittedName>
</protein>
<reference evidence="2 3" key="1">
    <citation type="submission" date="2024-05" db="EMBL/GenBank/DDBJ databases">
        <title>Genome sequencing and assembly of Indian major carp, Cirrhinus mrigala (Hamilton, 1822).</title>
        <authorList>
            <person name="Mohindra V."/>
            <person name="Chowdhury L.M."/>
            <person name="Lal K."/>
            <person name="Jena J.K."/>
        </authorList>
    </citation>
    <scope>NUCLEOTIDE SEQUENCE [LARGE SCALE GENOMIC DNA]</scope>
    <source>
        <strain evidence="2">CM1030</strain>
        <tissue evidence="2">Blood</tissue>
    </source>
</reference>
<organism evidence="2 3">
    <name type="scientific">Cirrhinus mrigala</name>
    <name type="common">Mrigala</name>
    <dbReference type="NCBI Taxonomy" id="683832"/>
    <lineage>
        <taxon>Eukaryota</taxon>
        <taxon>Metazoa</taxon>
        <taxon>Chordata</taxon>
        <taxon>Craniata</taxon>
        <taxon>Vertebrata</taxon>
        <taxon>Euteleostomi</taxon>
        <taxon>Actinopterygii</taxon>
        <taxon>Neopterygii</taxon>
        <taxon>Teleostei</taxon>
        <taxon>Ostariophysi</taxon>
        <taxon>Cypriniformes</taxon>
        <taxon>Cyprinidae</taxon>
        <taxon>Labeoninae</taxon>
        <taxon>Labeonini</taxon>
        <taxon>Cirrhinus</taxon>
    </lineage>
</organism>
<dbReference type="EMBL" id="JAMKFB020000020">
    <property type="protein sequence ID" value="KAL0165292.1"/>
    <property type="molecule type" value="Genomic_DNA"/>
</dbReference>
<proteinExistence type="predicted"/>
<evidence type="ECO:0000313" key="2">
    <source>
        <dbReference type="EMBL" id="KAL0165292.1"/>
    </source>
</evidence>
<keyword evidence="3" id="KW-1185">Reference proteome</keyword>
<evidence type="ECO:0000256" key="1">
    <source>
        <dbReference type="SAM" id="MobiDB-lite"/>
    </source>
</evidence>
<evidence type="ECO:0000313" key="3">
    <source>
        <dbReference type="Proteomes" id="UP001529510"/>
    </source>
</evidence>
<accession>A0ABD0NU74</accession>
<feature type="non-terminal residue" evidence="2">
    <location>
        <position position="54"/>
    </location>
</feature>
<sequence length="54" mass="6326">MLYFCVLDHRLKKKRQLKQSQSEKADAEQNQSDLESKTPVIREPAPIGRSQERN</sequence>
<comment type="caution">
    <text evidence="2">The sequence shown here is derived from an EMBL/GenBank/DDBJ whole genome shotgun (WGS) entry which is preliminary data.</text>
</comment>
<dbReference type="Proteomes" id="UP001529510">
    <property type="component" value="Unassembled WGS sequence"/>
</dbReference>